<proteinExistence type="predicted"/>
<dbReference type="EMBL" id="VUJX02000014">
    <property type="protein sequence ID" value="KAL0929827.1"/>
    <property type="molecule type" value="Genomic_DNA"/>
</dbReference>
<accession>A0ACC3YDA7</accession>
<sequence length="733" mass="80671">MAGEAVRQLVSADTDNYILEDVSINTPLVVPPGLTIELFTRLSPTKTDTIINGHETERTWHNFHIMALVPIQGNDQWTSHCPGLVACERLPTHSDSPLQVSKHETFSRKVDSTDWYSTANDVGLSYGASLQGLEDITASTTQMAASASAYNDVESSSRYLLHPAVLDMGLQLNLVAMCQGLRRRCDVLLVPSFIKEIVVVAARYQEIEGKEQEMIDFSGGRLGMTAAVKWVKPGRSLEGTIKAHQGSRGEHPRFVMRDVTLSAKPRAQIHPSLESLKLVSHFDWAPDVDLNDTNYVSSTAWLIQLLAFKNPRLRVFCNVDGVNTSLAHSVKQALQTQLMSNGHLGSNLTYAAMPSKQLQQGRLALDDGGETEPVPQFLDLSSDSQKTLLQSSQSNQEAKFDVVILDSHRSLSGMVLTLGFDHCASILAPGGWFVVDNSTIEAEEQLMRLGLRCICRCSRPLGSFSVARSLFYLSPETPQAGLLAEQLTTGESVRLPFNGLSAHPFLNTAQISSQDQRLVVVLTTVLFKHLAEAIKYQMKAVGRRAIVRICDLVHEGFQDDEEVVTLSLLYLEVYPIKALTATIFQPFIKQLISVHGSMIFVVPPLQLGSAATDALCPKPDARCILGLARTAQNEHPTLDLTTIEVEALQTSVSNCAAAIARIVQGLRRNQSNDSHETYTDHEFGITSNGIVQIPRMRWSSLEDAERALPPTNRWLTPRGLREDPCSVTMPVIC</sequence>
<dbReference type="Proteomes" id="UP000805649">
    <property type="component" value="Unassembled WGS sequence"/>
</dbReference>
<keyword evidence="2" id="KW-1185">Reference proteome</keyword>
<reference evidence="1 2" key="1">
    <citation type="journal article" date="2020" name="Phytopathology">
        <title>Genome Sequence Resources of Colletotrichum truncatum, C. plurivorum, C. musicola, and C. sojae: Four Species Pathogenic to Soybean (Glycine max).</title>
        <authorList>
            <person name="Rogerio F."/>
            <person name="Boufleur T.R."/>
            <person name="Ciampi-Guillardi M."/>
            <person name="Sukno S.A."/>
            <person name="Thon M.R."/>
            <person name="Massola Junior N.S."/>
            <person name="Baroncelli R."/>
        </authorList>
    </citation>
    <scope>NUCLEOTIDE SEQUENCE [LARGE SCALE GENOMIC DNA]</scope>
    <source>
        <strain evidence="1 2">CMES1059</strain>
    </source>
</reference>
<comment type="caution">
    <text evidence="1">The sequence shown here is derived from an EMBL/GenBank/DDBJ whole genome shotgun (WGS) entry which is preliminary data.</text>
</comment>
<name>A0ACC3YDA7_COLTU</name>
<evidence type="ECO:0000313" key="1">
    <source>
        <dbReference type="EMBL" id="KAL0929827.1"/>
    </source>
</evidence>
<gene>
    <name evidence="1" type="ORF">CTRU02_215257</name>
</gene>
<evidence type="ECO:0000313" key="2">
    <source>
        <dbReference type="Proteomes" id="UP000805649"/>
    </source>
</evidence>
<organism evidence="1 2">
    <name type="scientific">Colletotrichum truncatum</name>
    <name type="common">Anthracnose fungus</name>
    <name type="synonym">Colletotrichum capsici</name>
    <dbReference type="NCBI Taxonomy" id="5467"/>
    <lineage>
        <taxon>Eukaryota</taxon>
        <taxon>Fungi</taxon>
        <taxon>Dikarya</taxon>
        <taxon>Ascomycota</taxon>
        <taxon>Pezizomycotina</taxon>
        <taxon>Sordariomycetes</taxon>
        <taxon>Hypocreomycetidae</taxon>
        <taxon>Glomerellales</taxon>
        <taxon>Glomerellaceae</taxon>
        <taxon>Colletotrichum</taxon>
        <taxon>Colletotrichum truncatum species complex</taxon>
    </lineage>
</organism>
<protein>
    <submittedName>
        <fullName evidence="1">Lovastatin nonaketide synthase 3</fullName>
    </submittedName>
</protein>